<organism evidence="2">
    <name type="scientific">uncultured Caudovirales phage</name>
    <dbReference type="NCBI Taxonomy" id="2100421"/>
    <lineage>
        <taxon>Viruses</taxon>
        <taxon>Duplodnaviria</taxon>
        <taxon>Heunggongvirae</taxon>
        <taxon>Uroviricota</taxon>
        <taxon>Caudoviricetes</taxon>
        <taxon>Peduoviridae</taxon>
        <taxon>Maltschvirus</taxon>
        <taxon>Maltschvirus maltsch</taxon>
    </lineage>
</organism>
<dbReference type="Pfam" id="PF11753">
    <property type="entry name" value="DUF3310"/>
    <property type="match status" value="1"/>
</dbReference>
<proteinExistence type="predicted"/>
<protein>
    <submittedName>
        <fullName evidence="2">SaV-like</fullName>
    </submittedName>
</protein>
<sequence>MSANDIQHGGTHYKQFTHETWDVINDWGLGYFDGNAVKYLSRWRHKGGVEDLKKARHYIDKLIELETRDA</sequence>
<gene>
    <name evidence="2" type="ORF">UFOVP254_10</name>
    <name evidence="1" type="ORF">UFOVP76_43</name>
</gene>
<dbReference type="InterPro" id="IPR021739">
    <property type="entry name" value="SaV-like"/>
</dbReference>
<accession>A0A6J5LFC5</accession>
<evidence type="ECO:0000313" key="1">
    <source>
        <dbReference type="EMBL" id="CAB4127074.1"/>
    </source>
</evidence>
<dbReference type="EMBL" id="LR796269">
    <property type="protein sequence ID" value="CAB4132881.1"/>
    <property type="molecule type" value="Genomic_DNA"/>
</dbReference>
<evidence type="ECO:0000313" key="2">
    <source>
        <dbReference type="EMBL" id="CAB4132881.1"/>
    </source>
</evidence>
<reference evidence="2" key="1">
    <citation type="submission" date="2020-04" db="EMBL/GenBank/DDBJ databases">
        <authorList>
            <person name="Chiriac C."/>
            <person name="Salcher M."/>
            <person name="Ghai R."/>
            <person name="Kavagutti S V."/>
        </authorList>
    </citation>
    <scope>NUCLEOTIDE SEQUENCE</scope>
</reference>
<dbReference type="EMBL" id="LR796204">
    <property type="protein sequence ID" value="CAB4127074.1"/>
    <property type="molecule type" value="Genomic_DNA"/>
</dbReference>
<name>A0A6J5LFC5_9CAUD</name>